<comment type="caution">
    <text evidence="3">The sequence shown here is derived from an EMBL/GenBank/DDBJ whole genome shotgun (WGS) entry which is preliminary data.</text>
</comment>
<dbReference type="RefSeq" id="WP_416343600.1">
    <property type="nucleotide sequence ID" value="NZ_JALQCY010000002.1"/>
</dbReference>
<comment type="similarity">
    <text evidence="1">Belongs to the AHA1 family.</text>
</comment>
<feature type="domain" description="Activator of Hsp90 ATPase homologue 1/2-like C-terminal" evidence="2">
    <location>
        <begin position="39"/>
        <end position="148"/>
    </location>
</feature>
<name>A0ABT0J2N4_9MICO</name>
<dbReference type="Pfam" id="PF08327">
    <property type="entry name" value="AHSA1"/>
    <property type="match status" value="1"/>
</dbReference>
<evidence type="ECO:0000259" key="2">
    <source>
        <dbReference type="Pfam" id="PF08327"/>
    </source>
</evidence>
<dbReference type="Proteomes" id="UP001651050">
    <property type="component" value="Unassembled WGS sequence"/>
</dbReference>
<proteinExistence type="inferred from homology"/>
<keyword evidence="4" id="KW-1185">Reference proteome</keyword>
<dbReference type="InterPro" id="IPR013538">
    <property type="entry name" value="ASHA1/2-like_C"/>
</dbReference>
<reference evidence="3 4" key="1">
    <citation type="submission" date="2022-02" db="EMBL/GenBank/DDBJ databases">
        <title>The car tank lid bacteriome: a reservoir of bacteria with potential in bioremediation of fuel.</title>
        <authorList>
            <person name="Vidal-Verdu A."/>
            <person name="Gomez-Martinez D."/>
            <person name="Latorre-Perez A."/>
            <person name="Pereto J."/>
            <person name="Porcar M."/>
        </authorList>
    </citation>
    <scope>NUCLEOTIDE SEQUENCE [LARGE SCALE GENOMIC DNA]</scope>
    <source>
        <strain evidence="3 4">4D.3</strain>
    </source>
</reference>
<protein>
    <submittedName>
        <fullName evidence="3">SRPBCC family protein</fullName>
    </submittedName>
</protein>
<accession>A0ABT0J2N4</accession>
<dbReference type="SUPFAM" id="SSF55961">
    <property type="entry name" value="Bet v1-like"/>
    <property type="match status" value="1"/>
</dbReference>
<dbReference type="InterPro" id="IPR023393">
    <property type="entry name" value="START-like_dom_sf"/>
</dbReference>
<sequence>MTITIDPVATAGLVAREIRTAERDGAPTKVAVARRTYAADRADLWDALTSPERLPRWFLPVSGDLTMGGRYQLEGNAGGTVERCDAPESFAVTWEFGGSVSWLEVSLSDSDRGTVLELVHEASVPPELWDQYGPGATGVGWDLALMGLGLHVADPSAPLDPQASEAWSLSPDGVAFARLAATRWADAAIVDGDDPDAARAAAERTVAFYTTAPEA</sequence>
<dbReference type="Gene3D" id="3.30.530.20">
    <property type="match status" value="1"/>
</dbReference>
<dbReference type="EMBL" id="JALQCY010000002">
    <property type="protein sequence ID" value="MCK9793768.1"/>
    <property type="molecule type" value="Genomic_DNA"/>
</dbReference>
<evidence type="ECO:0000313" key="4">
    <source>
        <dbReference type="Proteomes" id="UP001651050"/>
    </source>
</evidence>
<organism evidence="3 4">
    <name type="scientific">Isoptericola peretonis</name>
    <dbReference type="NCBI Taxonomy" id="2918523"/>
    <lineage>
        <taxon>Bacteria</taxon>
        <taxon>Bacillati</taxon>
        <taxon>Actinomycetota</taxon>
        <taxon>Actinomycetes</taxon>
        <taxon>Micrococcales</taxon>
        <taxon>Promicromonosporaceae</taxon>
        <taxon>Isoptericola</taxon>
    </lineage>
</organism>
<evidence type="ECO:0000313" key="3">
    <source>
        <dbReference type="EMBL" id="MCK9793768.1"/>
    </source>
</evidence>
<gene>
    <name evidence="3" type="ORF">M1843_08435</name>
</gene>
<evidence type="ECO:0000256" key="1">
    <source>
        <dbReference type="ARBA" id="ARBA00006817"/>
    </source>
</evidence>
<dbReference type="CDD" id="cd08899">
    <property type="entry name" value="SRPBCC_CalC_Aha1-like_6"/>
    <property type="match status" value="1"/>
</dbReference>